<dbReference type="RefSeq" id="WP_330595205.1">
    <property type="nucleotide sequence ID" value="NZ_CP060634.1"/>
</dbReference>
<dbReference type="InterPro" id="IPR006103">
    <property type="entry name" value="Glyco_hydro_2_cat"/>
</dbReference>
<evidence type="ECO:0000259" key="3">
    <source>
        <dbReference type="Pfam" id="PF02837"/>
    </source>
</evidence>
<dbReference type="SUPFAM" id="SSF49785">
    <property type="entry name" value="Galactose-binding domain-like"/>
    <property type="match status" value="1"/>
</dbReference>
<evidence type="ECO:0000256" key="1">
    <source>
        <dbReference type="ARBA" id="ARBA00007401"/>
    </source>
</evidence>
<keyword evidence="4" id="KW-0378">Hydrolase</keyword>
<feature type="domain" description="Glycosyl hydrolases family 2 sugar binding" evidence="3">
    <location>
        <begin position="93"/>
        <end position="158"/>
    </location>
</feature>
<dbReference type="Gene3D" id="3.20.20.80">
    <property type="entry name" value="Glycosidases"/>
    <property type="match status" value="1"/>
</dbReference>
<proteinExistence type="inferred from homology"/>
<dbReference type="InterPro" id="IPR017853">
    <property type="entry name" value="GH"/>
</dbReference>
<dbReference type="SUPFAM" id="SSF49303">
    <property type="entry name" value="beta-Galactosidase/glucuronidase domain"/>
    <property type="match status" value="1"/>
</dbReference>
<dbReference type="SUPFAM" id="SSF51445">
    <property type="entry name" value="(Trans)glycosidases"/>
    <property type="match status" value="1"/>
</dbReference>
<accession>A0A7G9G4X3</accession>
<evidence type="ECO:0000313" key="4">
    <source>
        <dbReference type="EMBL" id="QNM05855.1"/>
    </source>
</evidence>
<organism evidence="4 5">
    <name type="scientific">Qiania dongpingensis</name>
    <dbReference type="NCBI Taxonomy" id="2763669"/>
    <lineage>
        <taxon>Bacteria</taxon>
        <taxon>Bacillati</taxon>
        <taxon>Bacillota</taxon>
        <taxon>Clostridia</taxon>
        <taxon>Lachnospirales</taxon>
        <taxon>Lachnospiraceae</taxon>
        <taxon>Qiania</taxon>
    </lineage>
</organism>
<keyword evidence="5" id="KW-1185">Reference proteome</keyword>
<comment type="similarity">
    <text evidence="1">Belongs to the glycosyl hydrolase 2 family.</text>
</comment>
<dbReference type="EMBL" id="CP060634">
    <property type="protein sequence ID" value="QNM05855.1"/>
    <property type="molecule type" value="Genomic_DNA"/>
</dbReference>
<gene>
    <name evidence="4" type="ORF">H9Q78_01390</name>
</gene>
<reference evidence="4 5" key="1">
    <citation type="submission" date="2020-08" db="EMBL/GenBank/DDBJ databases">
        <authorList>
            <person name="Liu C."/>
            <person name="Sun Q."/>
        </authorList>
    </citation>
    <scope>NUCLEOTIDE SEQUENCE [LARGE SCALE GENOMIC DNA]</scope>
    <source>
        <strain evidence="4 5">NSJ-38</strain>
    </source>
</reference>
<dbReference type="InterPro" id="IPR006104">
    <property type="entry name" value="Glyco_hydro_2_N"/>
</dbReference>
<dbReference type="GO" id="GO:0005975">
    <property type="term" value="P:carbohydrate metabolic process"/>
    <property type="evidence" value="ECO:0007669"/>
    <property type="project" value="InterPro"/>
</dbReference>
<dbReference type="KEGG" id="qdo:H9Q78_01390"/>
<dbReference type="PANTHER" id="PTHR42732:SF2">
    <property type="entry name" value="BETA-MANNOSIDASE"/>
    <property type="match status" value="1"/>
</dbReference>
<evidence type="ECO:0000259" key="2">
    <source>
        <dbReference type="Pfam" id="PF02836"/>
    </source>
</evidence>
<dbReference type="AlphaFoldDB" id="A0A7G9G4X3"/>
<dbReference type="InterPro" id="IPR008979">
    <property type="entry name" value="Galactose-bd-like_sf"/>
</dbReference>
<sequence>MEGLKTRWSDSVTPDHVWREYPRPSLVRNGWMNLNGFWEYKFTEDENIPDAYEGQILVPFSPEAPLSGVNRQLMPEEWLWYRRFFSAGDLLQKYEAGRLLLHFGAVDQSCTVYVNGKEAGNHVGGYLPFTLDITDFCSREAENEILLKVKDVSDASWHSRGKQKIACGGMFYTAQSGIWQPVWLEAVPEDSVRYVRIRTDYEEGLVKIKVGTRRTVPVQITVLKPFSDALVTGFSEHGALPEGEWEEHKVRIMASGSREWTIGLGDFESWSPEHPFLYGVLIKTEQDSVLSYFAMRRCEVKRDENGIARIFLNKRPYFQTGVLDQGYWPDGLYTAPCDQALIHDIELAKGMGFRMMRKHVKIEQERWYYHCDRLGMLVWQDMVNGGSSYRQWFVTYLATVFSYLHISVKDCWRRLLSRREKEGCAEFRREVRETVKALYNHPCIVCWVPFNEGWGQFDAEGITGEIRSLDESRIIDQASGWYDQGGGDIKSIHSYFLPFVFRKEERAAALTEFGGYSLQADGYRLSGKAYGYKRFDSEEELKNGLKRLMEKIVIPSVKRGISATVYTQLSDIEDEINGLVTYDREIAKVDKNWMKALNERLIRQGESNSIPEGTGRKKTVFAEKKSAAVSIIGGSDGPTAVFLAGKSRNKGKAREKWERQLEFLCRDTEPGTHTVEELEKYLIEKYGAEKQDPNSRSYEMARRCMWGSLVLDECPELVKTPKPAPLGRHPGKAELEAYISQMEKRNREAELVPSSALPMKYERYRIHLKEDGKVYGELNVETEAVRQRMSVSFSAESRWDEANKAAADIYRYFGVSAEDMEKRSERFLAYAAAMDMKRHL</sequence>
<dbReference type="Pfam" id="PF02837">
    <property type="entry name" value="Glyco_hydro_2_N"/>
    <property type="match status" value="1"/>
</dbReference>
<dbReference type="Pfam" id="PF02836">
    <property type="entry name" value="Glyco_hydro_2_C"/>
    <property type="match status" value="1"/>
</dbReference>
<evidence type="ECO:0000313" key="5">
    <source>
        <dbReference type="Proteomes" id="UP000515823"/>
    </source>
</evidence>
<dbReference type="Proteomes" id="UP000515823">
    <property type="component" value="Chromosome"/>
</dbReference>
<dbReference type="GO" id="GO:0004553">
    <property type="term" value="F:hydrolase activity, hydrolyzing O-glycosyl compounds"/>
    <property type="evidence" value="ECO:0007669"/>
    <property type="project" value="InterPro"/>
</dbReference>
<feature type="domain" description="Glycoside hydrolase family 2 catalytic" evidence="2">
    <location>
        <begin position="339"/>
        <end position="479"/>
    </location>
</feature>
<dbReference type="PANTHER" id="PTHR42732">
    <property type="entry name" value="BETA-GALACTOSIDASE"/>
    <property type="match status" value="1"/>
</dbReference>
<protein>
    <submittedName>
        <fullName evidence="4">Glycoside hydrolase family 2</fullName>
    </submittedName>
</protein>
<dbReference type="InterPro" id="IPR036156">
    <property type="entry name" value="Beta-gal/glucu_dom_sf"/>
</dbReference>
<dbReference type="InterPro" id="IPR051913">
    <property type="entry name" value="GH2_Domain-Containing"/>
</dbReference>
<name>A0A7G9G4X3_9FIRM</name>
<dbReference type="Gene3D" id="2.60.120.260">
    <property type="entry name" value="Galactose-binding domain-like"/>
    <property type="match status" value="1"/>
</dbReference>